<evidence type="ECO:0000313" key="3">
    <source>
        <dbReference type="Proteomes" id="UP000277671"/>
    </source>
</evidence>
<dbReference type="EMBL" id="RBKT01000001">
    <property type="protein sequence ID" value="RKR92725.1"/>
    <property type="molecule type" value="Genomic_DNA"/>
</dbReference>
<sequence length="98" mass="10451">MVDQRPGYATPTLTTMVAPDTFAGLLAQARTRVLTQLAKAAADGAAEMRRRGRLIPDPVPGLEADAEALDRYAAECRAAAADDTLPTPSGPHYPRRHP</sequence>
<reference evidence="2 3" key="1">
    <citation type="submission" date="2018-10" db="EMBL/GenBank/DDBJ databases">
        <title>Sequencing the genomes of 1000 actinobacteria strains.</title>
        <authorList>
            <person name="Klenk H.-P."/>
        </authorList>
    </citation>
    <scope>NUCLEOTIDE SEQUENCE [LARGE SCALE GENOMIC DNA]</scope>
    <source>
        <strain evidence="2 3">DSM 45175</strain>
    </source>
</reference>
<feature type="region of interest" description="Disordered" evidence="1">
    <location>
        <begin position="79"/>
        <end position="98"/>
    </location>
</feature>
<accession>A0A495JW05</accession>
<evidence type="ECO:0000256" key="1">
    <source>
        <dbReference type="SAM" id="MobiDB-lite"/>
    </source>
</evidence>
<protein>
    <submittedName>
        <fullName evidence="2">Uncharacterized protein</fullName>
    </submittedName>
</protein>
<dbReference type="Proteomes" id="UP000277671">
    <property type="component" value="Unassembled WGS sequence"/>
</dbReference>
<comment type="caution">
    <text evidence="2">The sequence shown here is derived from an EMBL/GenBank/DDBJ whole genome shotgun (WGS) entry which is preliminary data.</text>
</comment>
<evidence type="ECO:0000313" key="2">
    <source>
        <dbReference type="EMBL" id="RKR92725.1"/>
    </source>
</evidence>
<organism evidence="2 3">
    <name type="scientific">Micromonospora pisi</name>
    <dbReference type="NCBI Taxonomy" id="589240"/>
    <lineage>
        <taxon>Bacteria</taxon>
        <taxon>Bacillati</taxon>
        <taxon>Actinomycetota</taxon>
        <taxon>Actinomycetes</taxon>
        <taxon>Micromonosporales</taxon>
        <taxon>Micromonosporaceae</taxon>
        <taxon>Micromonospora</taxon>
    </lineage>
</organism>
<keyword evidence="3" id="KW-1185">Reference proteome</keyword>
<gene>
    <name evidence="2" type="ORF">BDK92_7203</name>
</gene>
<name>A0A495JW05_9ACTN</name>
<dbReference type="AlphaFoldDB" id="A0A495JW05"/>
<proteinExistence type="predicted"/>